<dbReference type="CDD" id="cd03467">
    <property type="entry name" value="Rieske"/>
    <property type="match status" value="1"/>
</dbReference>
<keyword evidence="3" id="KW-0408">Iron</keyword>
<keyword evidence="4" id="KW-0411">Iron-sulfur</keyword>
<evidence type="ECO:0000256" key="3">
    <source>
        <dbReference type="ARBA" id="ARBA00023004"/>
    </source>
</evidence>
<dbReference type="RefSeq" id="WP_133150629.1">
    <property type="nucleotide sequence ID" value="NZ_FZMO01000097.1"/>
</dbReference>
<dbReference type="AlphaFoldDB" id="A0A2I2KP08"/>
<accession>A0A2I2KP08</accession>
<sequence length="289" mass="30084">MRRDPRRRGARRPDARDHIEDLLADRRPQPFPATDEDAAELRAAITLRAAAPGADTPDPDFVAALHRRLAAAAEADARADVEGRADAGTALTGEHARPPASAQANPPETRPAGEAAAGPPRPALGEARRTGGGTRRRFVTVGSIAAAGTAAGVAVGAVVGRATGDDDAPSTTATDDVLMPTTASWWTVATSQDLPEGGVRAFDLGTVSGFVRRTEGQVRAVSGVCTHQGCQLALDAAARRLACPCHRTVFALTGEVVHSQLRTPPRTLPEIQVREVSGKVQVLAPPRPA</sequence>
<gene>
    <name evidence="8" type="ORF">FRACA_1860005</name>
</gene>
<dbReference type="GO" id="GO:0046872">
    <property type="term" value="F:metal ion binding"/>
    <property type="evidence" value="ECO:0007669"/>
    <property type="project" value="UniProtKB-KW"/>
</dbReference>
<feature type="region of interest" description="Disordered" evidence="5">
    <location>
        <begin position="1"/>
        <end position="37"/>
    </location>
</feature>
<feature type="compositionally biased region" description="Basic residues" evidence="5">
    <location>
        <begin position="1"/>
        <end position="10"/>
    </location>
</feature>
<evidence type="ECO:0000256" key="5">
    <source>
        <dbReference type="SAM" id="MobiDB-lite"/>
    </source>
</evidence>
<dbReference type="OrthoDB" id="9767869at2"/>
<feature type="transmembrane region" description="Helical" evidence="6">
    <location>
        <begin position="138"/>
        <end position="159"/>
    </location>
</feature>
<dbReference type="EMBL" id="FZMO01000097">
    <property type="protein sequence ID" value="SNQ47379.1"/>
    <property type="molecule type" value="Genomic_DNA"/>
</dbReference>
<feature type="region of interest" description="Disordered" evidence="5">
    <location>
        <begin position="90"/>
        <end position="135"/>
    </location>
</feature>
<keyword evidence="9" id="KW-1185">Reference proteome</keyword>
<dbReference type="SUPFAM" id="SSF50022">
    <property type="entry name" value="ISP domain"/>
    <property type="match status" value="1"/>
</dbReference>
<dbReference type="GO" id="GO:0051537">
    <property type="term" value="F:2 iron, 2 sulfur cluster binding"/>
    <property type="evidence" value="ECO:0007669"/>
    <property type="project" value="UniProtKB-KW"/>
</dbReference>
<dbReference type="Proteomes" id="UP000234331">
    <property type="component" value="Unassembled WGS sequence"/>
</dbReference>
<evidence type="ECO:0000259" key="7">
    <source>
        <dbReference type="PROSITE" id="PS51296"/>
    </source>
</evidence>
<evidence type="ECO:0000256" key="4">
    <source>
        <dbReference type="ARBA" id="ARBA00023014"/>
    </source>
</evidence>
<name>A0A2I2KP08_9ACTN</name>
<dbReference type="PROSITE" id="PS51296">
    <property type="entry name" value="RIESKE"/>
    <property type="match status" value="1"/>
</dbReference>
<keyword evidence="6" id="KW-0472">Membrane</keyword>
<dbReference type="Gene3D" id="2.102.10.10">
    <property type="entry name" value="Rieske [2Fe-2S] iron-sulphur domain"/>
    <property type="match status" value="1"/>
</dbReference>
<dbReference type="GO" id="GO:0004497">
    <property type="term" value="F:monooxygenase activity"/>
    <property type="evidence" value="ECO:0007669"/>
    <property type="project" value="UniProtKB-ARBA"/>
</dbReference>
<feature type="domain" description="Rieske" evidence="7">
    <location>
        <begin position="186"/>
        <end position="282"/>
    </location>
</feature>
<reference evidence="8 9" key="1">
    <citation type="submission" date="2017-06" db="EMBL/GenBank/DDBJ databases">
        <authorList>
            <person name="Kim H.J."/>
            <person name="Triplett B.A."/>
        </authorList>
    </citation>
    <scope>NUCLEOTIDE SEQUENCE [LARGE SCALE GENOMIC DNA]</scope>
    <source>
        <strain evidence="8">FRACA_ARgP5</strain>
    </source>
</reference>
<keyword evidence="1" id="KW-0001">2Fe-2S</keyword>
<keyword evidence="6" id="KW-1133">Transmembrane helix</keyword>
<protein>
    <submittedName>
        <fullName evidence="8">Putative iron sulphur protein (Secreted protein)</fullName>
    </submittedName>
</protein>
<proteinExistence type="predicted"/>
<evidence type="ECO:0000256" key="6">
    <source>
        <dbReference type="SAM" id="Phobius"/>
    </source>
</evidence>
<organism evidence="8 9">
    <name type="scientific">Frankia canadensis</name>
    <dbReference type="NCBI Taxonomy" id="1836972"/>
    <lineage>
        <taxon>Bacteria</taxon>
        <taxon>Bacillati</taxon>
        <taxon>Actinomycetota</taxon>
        <taxon>Actinomycetes</taxon>
        <taxon>Frankiales</taxon>
        <taxon>Frankiaceae</taxon>
        <taxon>Frankia</taxon>
    </lineage>
</organism>
<dbReference type="GO" id="GO:0016705">
    <property type="term" value="F:oxidoreductase activity, acting on paired donors, with incorporation or reduction of molecular oxygen"/>
    <property type="evidence" value="ECO:0007669"/>
    <property type="project" value="UniProtKB-ARBA"/>
</dbReference>
<keyword evidence="6" id="KW-0812">Transmembrane</keyword>
<evidence type="ECO:0000256" key="2">
    <source>
        <dbReference type="ARBA" id="ARBA00022723"/>
    </source>
</evidence>
<dbReference type="Pfam" id="PF00355">
    <property type="entry name" value="Rieske"/>
    <property type="match status" value="1"/>
</dbReference>
<keyword evidence="2" id="KW-0479">Metal-binding</keyword>
<evidence type="ECO:0000313" key="9">
    <source>
        <dbReference type="Proteomes" id="UP000234331"/>
    </source>
</evidence>
<feature type="compositionally biased region" description="Basic and acidic residues" evidence="5">
    <location>
        <begin position="11"/>
        <end position="28"/>
    </location>
</feature>
<dbReference type="InterPro" id="IPR036922">
    <property type="entry name" value="Rieske_2Fe-2S_sf"/>
</dbReference>
<evidence type="ECO:0000313" key="8">
    <source>
        <dbReference type="EMBL" id="SNQ47379.1"/>
    </source>
</evidence>
<dbReference type="InterPro" id="IPR017941">
    <property type="entry name" value="Rieske_2Fe-2S"/>
</dbReference>
<evidence type="ECO:0000256" key="1">
    <source>
        <dbReference type="ARBA" id="ARBA00022714"/>
    </source>
</evidence>
<feature type="compositionally biased region" description="Low complexity" evidence="5">
    <location>
        <begin position="106"/>
        <end position="118"/>
    </location>
</feature>